<proteinExistence type="predicted"/>
<protein>
    <submittedName>
        <fullName evidence="2">Uncharacterized protein</fullName>
    </submittedName>
</protein>
<accession>A0A562YFI4</accession>
<sequence length="233" mass="28189">MEDFLHKNYGLLISLSEATAAFTGIILYKKFKTTKTKYFIWFLVYLFVCEFLAGYKNYVKDGFLSFLQDTKFATNHWWSTSFWKVGAIVFFSFYYYKILKRASFKKIVKTTGVLFFSFCIIYIGLHWDEFFIRFFPVISVLGAVVIFLCSVLYFVEILQSDRILTFYKSINFYISIAIFIWWLIITPLIFYDMYHTSWDWNFIFLKWEIYLLANIFMYLTYTFALLWCRPEND</sequence>
<feature type="transmembrane region" description="Helical" evidence="1">
    <location>
        <begin position="131"/>
        <end position="158"/>
    </location>
</feature>
<reference evidence="2 3" key="1">
    <citation type="submission" date="2019-07" db="EMBL/GenBank/DDBJ databases">
        <title>Seonamhaeicola sp. W255 draft genome.</title>
        <authorList>
            <person name="Zhang X.-Y."/>
            <person name="Zhang R."/>
            <person name="Zhong Y.-L."/>
            <person name="Du Z.-J."/>
        </authorList>
    </citation>
    <scope>NUCLEOTIDE SEQUENCE [LARGE SCALE GENOMIC DNA]</scope>
    <source>
        <strain evidence="2 3">W255</strain>
    </source>
</reference>
<feature type="transmembrane region" description="Helical" evidence="1">
    <location>
        <begin position="107"/>
        <end position="125"/>
    </location>
</feature>
<keyword evidence="3" id="KW-1185">Reference proteome</keyword>
<feature type="transmembrane region" description="Helical" evidence="1">
    <location>
        <begin position="12"/>
        <end position="31"/>
    </location>
</feature>
<dbReference type="OrthoDB" id="1453530at2"/>
<dbReference type="Proteomes" id="UP000295814">
    <property type="component" value="Unassembled WGS sequence"/>
</dbReference>
<feature type="transmembrane region" description="Helical" evidence="1">
    <location>
        <begin position="38"/>
        <end position="55"/>
    </location>
</feature>
<keyword evidence="1" id="KW-0472">Membrane</keyword>
<evidence type="ECO:0000256" key="1">
    <source>
        <dbReference type="SAM" id="Phobius"/>
    </source>
</evidence>
<keyword evidence="1" id="KW-1133">Transmembrane helix</keyword>
<evidence type="ECO:0000313" key="2">
    <source>
        <dbReference type="EMBL" id="TWO33076.1"/>
    </source>
</evidence>
<dbReference type="RefSeq" id="WP_133356579.1">
    <property type="nucleotide sequence ID" value="NZ_SMZJ02000004.1"/>
</dbReference>
<evidence type="ECO:0000313" key="3">
    <source>
        <dbReference type="Proteomes" id="UP000295814"/>
    </source>
</evidence>
<dbReference type="EMBL" id="SMZJ02000004">
    <property type="protein sequence ID" value="TWO33076.1"/>
    <property type="molecule type" value="Genomic_DNA"/>
</dbReference>
<name>A0A562YFI4_9FLAO</name>
<keyword evidence="1" id="KW-0812">Transmembrane</keyword>
<dbReference type="AlphaFoldDB" id="A0A562YFI4"/>
<gene>
    <name evidence="2" type="ORF">E1J38_009460</name>
</gene>
<feature type="transmembrane region" description="Helical" evidence="1">
    <location>
        <begin position="170"/>
        <end position="189"/>
    </location>
</feature>
<organism evidence="2 3">
    <name type="scientific">Seonamhaeicola sediminis</name>
    <dbReference type="NCBI Taxonomy" id="2528206"/>
    <lineage>
        <taxon>Bacteria</taxon>
        <taxon>Pseudomonadati</taxon>
        <taxon>Bacteroidota</taxon>
        <taxon>Flavobacteriia</taxon>
        <taxon>Flavobacteriales</taxon>
        <taxon>Flavobacteriaceae</taxon>
    </lineage>
</organism>
<feature type="transmembrane region" description="Helical" evidence="1">
    <location>
        <begin position="75"/>
        <end position="95"/>
    </location>
</feature>
<comment type="caution">
    <text evidence="2">The sequence shown here is derived from an EMBL/GenBank/DDBJ whole genome shotgun (WGS) entry which is preliminary data.</text>
</comment>
<feature type="transmembrane region" description="Helical" evidence="1">
    <location>
        <begin position="209"/>
        <end position="228"/>
    </location>
</feature>